<keyword evidence="9" id="KW-1185">Reference proteome</keyword>
<dbReference type="GO" id="GO:0051382">
    <property type="term" value="P:kinetochore assembly"/>
    <property type="evidence" value="ECO:0007669"/>
    <property type="project" value="InterPro"/>
</dbReference>
<dbReference type="GeneID" id="26305070"/>
<evidence type="ECO:0000256" key="3">
    <source>
        <dbReference type="ARBA" id="ARBA00022454"/>
    </source>
</evidence>
<dbReference type="InterPro" id="IPR008426">
    <property type="entry name" value="CENP-H_C"/>
</dbReference>
<comment type="similarity">
    <text evidence="7">Belongs to the CENP-H/MCM16 family.</text>
</comment>
<dbReference type="Pfam" id="PF05837">
    <property type="entry name" value="CENP-H"/>
    <property type="match status" value="1"/>
</dbReference>
<name>A0A081CHG9_PSEA2</name>
<reference evidence="9" key="1">
    <citation type="journal article" date="2014" name="Genome Announc.">
        <title>Draft Genome Sequence of the Yeast Pseudozyma antarctica Type Strain JCM10317, a Producer of the Glycolipid Biosurfactants, Mannosylerythritol Lipids.</title>
        <authorList>
            <person name="Saika A."/>
            <person name="Koike H."/>
            <person name="Hori T."/>
            <person name="Fukuoka T."/>
            <person name="Sato S."/>
            <person name="Habe H."/>
            <person name="Kitamoto D."/>
            <person name="Morita T."/>
        </authorList>
    </citation>
    <scope>NUCLEOTIDE SEQUENCE [LARGE SCALE GENOMIC DNA]</scope>
    <source>
        <strain evidence="9">JCM 10317</strain>
    </source>
</reference>
<dbReference type="GO" id="GO:0000776">
    <property type="term" value="C:kinetochore"/>
    <property type="evidence" value="ECO:0007669"/>
    <property type="project" value="UniProtKB-KW"/>
</dbReference>
<evidence type="ECO:0000256" key="6">
    <source>
        <dbReference type="ARBA" id="ARBA00023328"/>
    </source>
</evidence>
<dbReference type="EMBL" id="DF830078">
    <property type="protein sequence ID" value="GAK66115.1"/>
    <property type="molecule type" value="Genomic_DNA"/>
</dbReference>
<dbReference type="RefSeq" id="XP_014655793.1">
    <property type="nucleotide sequence ID" value="XM_014800307.1"/>
</dbReference>
<sequence>MAVSPLDSLLATFDRHIEQKAAADQRLISAAQAGPSSLALRRNEVRDLITGSSGEASRSTSLQLSPLERAIYYEVEGRRHKLHRKQKELDFWAAYQDELADRATKMPTSRSALEAQIADKRARLMELEARDKLRIETTRALESSAAIQRVLATTSPAPSTGKHDEEHYATTREMLNQRDDQALAFLKTFNETRAIKEDRIAVKAEIREQRLKTLRLLESIKAIKAEIRARQLNPAGSGAANDSDAPQDMGAVKKVQQMQREINEARSKKELVKGILRGLILESGRDWTKNKATRTLMLSLDDEDDASDDALSDDEAAPDGDGDDEEEIDEDEDEDIDDLDEE</sequence>
<evidence type="ECO:0000313" key="9">
    <source>
        <dbReference type="Proteomes" id="UP000053758"/>
    </source>
</evidence>
<evidence type="ECO:0000256" key="4">
    <source>
        <dbReference type="ARBA" id="ARBA00022838"/>
    </source>
</evidence>
<accession>A0A081CHG9</accession>
<evidence type="ECO:0000256" key="2">
    <source>
        <dbReference type="ARBA" id="ARBA00004629"/>
    </source>
</evidence>
<organism evidence="8 9">
    <name type="scientific">Pseudozyma antarctica</name>
    <name type="common">Yeast</name>
    <name type="synonym">Candida antarctica</name>
    <dbReference type="NCBI Taxonomy" id="84753"/>
    <lineage>
        <taxon>Eukaryota</taxon>
        <taxon>Fungi</taxon>
        <taxon>Dikarya</taxon>
        <taxon>Basidiomycota</taxon>
        <taxon>Ustilaginomycotina</taxon>
        <taxon>Ustilaginomycetes</taxon>
        <taxon>Ustilaginales</taxon>
        <taxon>Ustilaginaceae</taxon>
        <taxon>Moesziomyces</taxon>
    </lineage>
</organism>
<dbReference type="GO" id="GO:0005634">
    <property type="term" value="C:nucleus"/>
    <property type="evidence" value="ECO:0007669"/>
    <property type="project" value="UniProtKB-SubCell"/>
</dbReference>
<proteinExistence type="inferred from homology"/>
<gene>
    <name evidence="8" type="ORF">PAN0_011c4337</name>
</gene>
<dbReference type="OrthoDB" id="2274804at2759"/>
<dbReference type="HOGENOM" id="CLU_048150_0_0_1"/>
<evidence type="ECO:0000256" key="5">
    <source>
        <dbReference type="ARBA" id="ARBA00023242"/>
    </source>
</evidence>
<dbReference type="Proteomes" id="UP000053758">
    <property type="component" value="Unassembled WGS sequence"/>
</dbReference>
<evidence type="ECO:0000313" key="8">
    <source>
        <dbReference type="EMBL" id="GAK66115.1"/>
    </source>
</evidence>
<evidence type="ECO:0000256" key="1">
    <source>
        <dbReference type="ARBA" id="ARBA00004123"/>
    </source>
</evidence>
<evidence type="ECO:0000256" key="7">
    <source>
        <dbReference type="ARBA" id="ARBA00025735"/>
    </source>
</evidence>
<keyword evidence="4" id="KW-0995">Kinetochore</keyword>
<keyword evidence="6" id="KW-0137">Centromere</keyword>
<keyword evidence="5" id="KW-0539">Nucleus</keyword>
<dbReference type="AlphaFoldDB" id="A0A081CHG9"/>
<keyword evidence="3" id="KW-0158">Chromosome</keyword>
<protein>
    <submittedName>
        <fullName evidence="8">Uncharacterized protein</fullName>
    </submittedName>
</protein>
<comment type="subcellular location">
    <subcellularLocation>
        <location evidence="2">Chromosome</location>
        <location evidence="2">Centromere</location>
        <location evidence="2">Kinetochore</location>
    </subcellularLocation>
    <subcellularLocation>
        <location evidence="1">Nucleus</location>
    </subcellularLocation>
</comment>